<gene>
    <name evidence="1" type="ORF">OPT61_g2789</name>
</gene>
<sequence>MRTGIEVPEFFEVGRVFAMVFTESVGGNSIHSPSDDAFDVIRYGETVYSQIRRFVVVSTRRGFVLACAISAYSNRGTLKHGLDPKEHAVVYNTGTDPELCYLPGERERGLYKRPIEVSPANSSSHLVRESRIRFGKVYAIEWNVKVKDLGHVIPTHLEALKDHYKEEEMRWDQSSL</sequence>
<dbReference type="EMBL" id="JAPHNI010000132">
    <property type="protein sequence ID" value="KAJ8115596.1"/>
    <property type="molecule type" value="Genomic_DNA"/>
</dbReference>
<protein>
    <submittedName>
        <fullName evidence="1">Uncharacterized protein</fullName>
    </submittedName>
</protein>
<reference evidence="1" key="1">
    <citation type="submission" date="2022-11" db="EMBL/GenBank/DDBJ databases">
        <title>Genome Sequence of Boeremia exigua.</title>
        <authorList>
            <person name="Buettner E."/>
        </authorList>
    </citation>
    <scope>NUCLEOTIDE SEQUENCE</scope>
    <source>
        <strain evidence="1">CU02</strain>
    </source>
</reference>
<comment type="caution">
    <text evidence="1">The sequence shown here is derived from an EMBL/GenBank/DDBJ whole genome shotgun (WGS) entry which is preliminary data.</text>
</comment>
<evidence type="ECO:0000313" key="1">
    <source>
        <dbReference type="EMBL" id="KAJ8115596.1"/>
    </source>
</evidence>
<organism evidence="1 2">
    <name type="scientific">Boeremia exigua</name>
    <dbReference type="NCBI Taxonomy" id="749465"/>
    <lineage>
        <taxon>Eukaryota</taxon>
        <taxon>Fungi</taxon>
        <taxon>Dikarya</taxon>
        <taxon>Ascomycota</taxon>
        <taxon>Pezizomycotina</taxon>
        <taxon>Dothideomycetes</taxon>
        <taxon>Pleosporomycetidae</taxon>
        <taxon>Pleosporales</taxon>
        <taxon>Pleosporineae</taxon>
        <taxon>Didymellaceae</taxon>
        <taxon>Boeremia</taxon>
    </lineage>
</organism>
<name>A0ACC2IK90_9PLEO</name>
<accession>A0ACC2IK90</accession>
<proteinExistence type="predicted"/>
<keyword evidence="2" id="KW-1185">Reference proteome</keyword>
<dbReference type="Proteomes" id="UP001153331">
    <property type="component" value="Unassembled WGS sequence"/>
</dbReference>
<evidence type="ECO:0000313" key="2">
    <source>
        <dbReference type="Proteomes" id="UP001153331"/>
    </source>
</evidence>